<dbReference type="SUPFAM" id="SSF56784">
    <property type="entry name" value="HAD-like"/>
    <property type="match status" value="1"/>
</dbReference>
<dbReference type="GO" id="GO:0004713">
    <property type="term" value="F:protein tyrosine kinase activity"/>
    <property type="evidence" value="ECO:0007669"/>
    <property type="project" value="TreeGrafter"/>
</dbReference>
<dbReference type="InterPro" id="IPR036412">
    <property type="entry name" value="HAD-like_sf"/>
</dbReference>
<dbReference type="GO" id="GO:0005829">
    <property type="term" value="C:cytosol"/>
    <property type="evidence" value="ECO:0007669"/>
    <property type="project" value="TreeGrafter"/>
</dbReference>
<dbReference type="Gene3D" id="3.40.50.1000">
    <property type="entry name" value="HAD superfamily/HAD-like"/>
    <property type="match status" value="1"/>
</dbReference>
<protein>
    <submittedName>
        <fullName evidence="1">Phosphoglycolate phosphatase</fullName>
    </submittedName>
</protein>
<accession>A0A4R7HY47</accession>
<keyword evidence="2" id="KW-1185">Reference proteome</keyword>
<reference evidence="1 2" key="1">
    <citation type="submission" date="2019-03" db="EMBL/GenBank/DDBJ databases">
        <title>Sequencing the genomes of 1000 actinobacteria strains.</title>
        <authorList>
            <person name="Klenk H.-P."/>
        </authorList>
    </citation>
    <scope>NUCLEOTIDE SEQUENCE [LARGE SCALE GENOMIC DNA]</scope>
    <source>
        <strain evidence="1 2">DSM 18936</strain>
    </source>
</reference>
<dbReference type="SFLD" id="SFLDG01129">
    <property type="entry name" value="C1.5:_HAD__Beta-PGM__Phosphata"/>
    <property type="match status" value="1"/>
</dbReference>
<dbReference type="Pfam" id="PF13419">
    <property type="entry name" value="HAD_2"/>
    <property type="match status" value="1"/>
</dbReference>
<comment type="caution">
    <text evidence="1">The sequence shown here is derived from an EMBL/GenBank/DDBJ whole genome shotgun (WGS) entry which is preliminary data.</text>
</comment>
<dbReference type="PANTHER" id="PTHR43434">
    <property type="entry name" value="PHOSPHOGLYCOLATE PHOSPHATASE"/>
    <property type="match status" value="1"/>
</dbReference>
<dbReference type="InterPro" id="IPR050155">
    <property type="entry name" value="HAD-like_hydrolase_sf"/>
</dbReference>
<dbReference type="Gene3D" id="1.10.150.240">
    <property type="entry name" value="Putative phosphatase, domain 2"/>
    <property type="match status" value="1"/>
</dbReference>
<dbReference type="SFLD" id="SFLDS00003">
    <property type="entry name" value="Haloacid_Dehalogenase"/>
    <property type="match status" value="1"/>
</dbReference>
<evidence type="ECO:0000313" key="2">
    <source>
        <dbReference type="Proteomes" id="UP000294558"/>
    </source>
</evidence>
<sequence>MSRTHVLLDLDGTLSHSEPGILRSLQWAFEQEGFPVPTEAEVRSVIGPPLEIGLPSIGVPDDALERVINTYRSRYETTGAFENTLYDGILEMLDSMSAQGLSLSIATAKPEKTAHPILDYFDIAHRFEVRAGATMTSERRTKAQVIAYALDGLGIYGHPDLEEMVIMVGDRDHDVVGAMHHGIPCIGVTWGYGSIEELLGSGAVALADTPAEVAELVAQPYRLRSS</sequence>
<dbReference type="EMBL" id="SOAU01000001">
    <property type="protein sequence ID" value="TDT15574.1"/>
    <property type="molecule type" value="Genomic_DNA"/>
</dbReference>
<dbReference type="Proteomes" id="UP000294558">
    <property type="component" value="Unassembled WGS sequence"/>
</dbReference>
<dbReference type="InterPro" id="IPR041492">
    <property type="entry name" value="HAD_2"/>
</dbReference>
<dbReference type="OrthoDB" id="9776368at2"/>
<proteinExistence type="predicted"/>
<gene>
    <name evidence="1" type="ORF">BDK89_1147</name>
</gene>
<dbReference type="InterPro" id="IPR023198">
    <property type="entry name" value="PGP-like_dom2"/>
</dbReference>
<dbReference type="AlphaFoldDB" id="A0A4R7HY47"/>
<organism evidence="1 2">
    <name type="scientific">Ilumatobacter fluminis</name>
    <dbReference type="NCBI Taxonomy" id="467091"/>
    <lineage>
        <taxon>Bacteria</taxon>
        <taxon>Bacillati</taxon>
        <taxon>Actinomycetota</taxon>
        <taxon>Acidimicrobiia</taxon>
        <taxon>Acidimicrobiales</taxon>
        <taxon>Ilumatobacteraceae</taxon>
        <taxon>Ilumatobacter</taxon>
    </lineage>
</organism>
<evidence type="ECO:0000313" key="1">
    <source>
        <dbReference type="EMBL" id="TDT15574.1"/>
    </source>
</evidence>
<dbReference type="InterPro" id="IPR023214">
    <property type="entry name" value="HAD_sf"/>
</dbReference>
<dbReference type="RefSeq" id="WP_133868013.1">
    <property type="nucleotide sequence ID" value="NZ_SOAU01000001.1"/>
</dbReference>
<name>A0A4R7HY47_9ACTN</name>
<dbReference type="PANTHER" id="PTHR43434:SF20">
    <property type="entry name" value="5'-NUCLEOTIDASE"/>
    <property type="match status" value="1"/>
</dbReference>